<dbReference type="Gene3D" id="3.40.50.720">
    <property type="entry name" value="NAD(P)-binding Rossmann-like Domain"/>
    <property type="match status" value="1"/>
</dbReference>
<dbReference type="InterPro" id="IPR008927">
    <property type="entry name" value="6-PGluconate_DH-like_C_sf"/>
</dbReference>
<dbReference type="PANTHER" id="PTHR48075">
    <property type="entry name" value="3-HYDROXYACYL-COA DEHYDROGENASE FAMILY PROTEIN"/>
    <property type="match status" value="1"/>
</dbReference>
<dbReference type="InterPro" id="IPR013328">
    <property type="entry name" value="6PGD_dom2"/>
</dbReference>
<dbReference type="InterPro" id="IPR022694">
    <property type="entry name" value="3-OHacyl-CoA_DH"/>
</dbReference>
<proteinExistence type="inferred from homology"/>
<evidence type="ECO:0000256" key="2">
    <source>
        <dbReference type="ARBA" id="ARBA00009463"/>
    </source>
</evidence>
<evidence type="ECO:0000256" key="1">
    <source>
        <dbReference type="ARBA" id="ARBA00005086"/>
    </source>
</evidence>
<dbReference type="Pfam" id="PF02737">
    <property type="entry name" value="3HCDH_N"/>
    <property type="match status" value="1"/>
</dbReference>
<dbReference type="InterPro" id="IPR006108">
    <property type="entry name" value="3HC_DH_C"/>
</dbReference>
<keyword evidence="7" id="KW-1185">Reference proteome</keyword>
<dbReference type="InterPro" id="IPR006176">
    <property type="entry name" value="3-OHacyl-CoA_DH_NAD-bd"/>
</dbReference>
<dbReference type="Proteomes" id="UP000823521">
    <property type="component" value="Unassembled WGS sequence"/>
</dbReference>
<evidence type="ECO:0000313" key="7">
    <source>
        <dbReference type="Proteomes" id="UP000823521"/>
    </source>
</evidence>
<dbReference type="PIRSF" id="PIRSF000105">
    <property type="entry name" value="HCDH"/>
    <property type="match status" value="1"/>
</dbReference>
<comment type="similarity">
    <text evidence="2">Belongs to the 3-hydroxyacyl-CoA dehydrogenase family.</text>
</comment>
<reference evidence="6 7" key="1">
    <citation type="submission" date="2019-12" db="EMBL/GenBank/DDBJ databases">
        <title>Whole genome sequencing of endophytic Actinobacterium Micromonospora sp. MPMI6T.</title>
        <authorList>
            <person name="Evv R."/>
            <person name="Podile A.R."/>
        </authorList>
    </citation>
    <scope>NUCLEOTIDE SEQUENCE [LARGE SCALE GENOMIC DNA]</scope>
    <source>
        <strain evidence="6 7">MPMI6</strain>
    </source>
</reference>
<protein>
    <submittedName>
        <fullName evidence="6">3-hydroxybutyryl-CoA dehydrogenase</fullName>
    </submittedName>
</protein>
<evidence type="ECO:0000259" key="5">
    <source>
        <dbReference type="Pfam" id="PF02737"/>
    </source>
</evidence>
<dbReference type="Gene3D" id="1.10.1040.10">
    <property type="entry name" value="N-(1-d-carboxylethyl)-l-norvaline Dehydrogenase, domain 2"/>
    <property type="match status" value="1"/>
</dbReference>
<dbReference type="Pfam" id="PF00725">
    <property type="entry name" value="3HCDH"/>
    <property type="match status" value="1"/>
</dbReference>
<evidence type="ECO:0000313" key="6">
    <source>
        <dbReference type="EMBL" id="MBO4204428.1"/>
    </source>
</evidence>
<dbReference type="EMBL" id="WVUH01000001">
    <property type="protein sequence ID" value="MBO4204428.1"/>
    <property type="molecule type" value="Genomic_DNA"/>
</dbReference>
<gene>
    <name evidence="6" type="ORF">GSF22_00135</name>
</gene>
<keyword evidence="3" id="KW-0560">Oxidoreductase</keyword>
<feature type="domain" description="3-hydroxyacyl-CoA dehydrogenase C-terminal" evidence="4">
    <location>
        <begin position="185"/>
        <end position="281"/>
    </location>
</feature>
<evidence type="ECO:0000259" key="4">
    <source>
        <dbReference type="Pfam" id="PF00725"/>
    </source>
</evidence>
<dbReference type="SUPFAM" id="SSF51735">
    <property type="entry name" value="NAD(P)-binding Rossmann-fold domains"/>
    <property type="match status" value="1"/>
</dbReference>
<sequence>MQEKIAVIGAGTMGVGVSHAFAAAGHPVVMLDVSKQALDRAEELISRNIRYYTMLGAPPEPHPGAIMDVITLTTDLEDVADADFVVENVTENWDVKKPLYQQLEAVCKTETVFGVNTSAIPITRIAGLTGRPEQVIGVHFMNPVPLKPLVEVIHGFHTSDETVAFTRELIRGLGKDSLVVEDSPGFVTNRVMMLMVNEAICLLQENVAGAPEIDRLFTECFGHRMGPLATADLIGLDTVLYSLDVLLENFNDPKYRPSTLLRKLVDAGHLGCKSGQGFFSYA</sequence>
<dbReference type="PANTHER" id="PTHR48075:SF5">
    <property type="entry name" value="3-HYDROXYBUTYRYL-COA DEHYDROGENASE"/>
    <property type="match status" value="1"/>
</dbReference>
<dbReference type="SUPFAM" id="SSF48179">
    <property type="entry name" value="6-phosphogluconate dehydrogenase C-terminal domain-like"/>
    <property type="match status" value="1"/>
</dbReference>
<name>A0ABS3VIR7_MICEH</name>
<accession>A0ABS3VIR7</accession>
<evidence type="ECO:0000256" key="3">
    <source>
        <dbReference type="ARBA" id="ARBA00023002"/>
    </source>
</evidence>
<dbReference type="InterPro" id="IPR036291">
    <property type="entry name" value="NAD(P)-bd_dom_sf"/>
</dbReference>
<comment type="caution">
    <text evidence="6">The sequence shown here is derived from an EMBL/GenBank/DDBJ whole genome shotgun (WGS) entry which is preliminary data.</text>
</comment>
<organism evidence="6 7">
    <name type="scientific">Micromonospora echinofusca</name>
    <dbReference type="NCBI Taxonomy" id="47858"/>
    <lineage>
        <taxon>Bacteria</taxon>
        <taxon>Bacillati</taxon>
        <taxon>Actinomycetota</taxon>
        <taxon>Actinomycetes</taxon>
        <taxon>Micromonosporales</taxon>
        <taxon>Micromonosporaceae</taxon>
        <taxon>Micromonospora</taxon>
    </lineage>
</organism>
<feature type="domain" description="3-hydroxyacyl-CoA dehydrogenase NAD binding" evidence="5">
    <location>
        <begin position="4"/>
        <end position="182"/>
    </location>
</feature>
<comment type="pathway">
    <text evidence="1">Lipid metabolism; butanoate metabolism.</text>
</comment>